<evidence type="ECO:0000313" key="1">
    <source>
        <dbReference type="Proteomes" id="UP000887579"/>
    </source>
</evidence>
<organism evidence="1 2">
    <name type="scientific">Panagrolaimus sp. ES5</name>
    <dbReference type="NCBI Taxonomy" id="591445"/>
    <lineage>
        <taxon>Eukaryota</taxon>
        <taxon>Metazoa</taxon>
        <taxon>Ecdysozoa</taxon>
        <taxon>Nematoda</taxon>
        <taxon>Chromadorea</taxon>
        <taxon>Rhabditida</taxon>
        <taxon>Tylenchina</taxon>
        <taxon>Panagrolaimomorpha</taxon>
        <taxon>Panagrolaimoidea</taxon>
        <taxon>Panagrolaimidae</taxon>
        <taxon>Panagrolaimus</taxon>
    </lineage>
</organism>
<dbReference type="Proteomes" id="UP000887579">
    <property type="component" value="Unplaced"/>
</dbReference>
<proteinExistence type="predicted"/>
<accession>A0AC34G1Q9</accession>
<protein>
    <submittedName>
        <fullName evidence="2">SRR1-like domain-containing protein</fullName>
    </submittedName>
</protein>
<sequence length="332" mass="37953">MENNNDDDVIYLSSDSDNDDTSMKDVTSDSASTNEQNSKFEENEDHDSAETKKCGSEFTDDDISTEDDEENEDFERDCSRLQQIMENNNEDDVIYLSSDSENDDTSMKDVTSNSASPNEQNSKFGKSDDQDSAETKKCGSEFTDDDISTEDDEEDEDFERGPVSSKDIVVAMEWAEANSPEIAEAVHSKIKRFLKNKIVIQIQMYGLRIRVLETEEFSSEHFIQALESAKHISNPAFICYMIHGMYEMYEKFLEAYWKPELLSRCIFIGNNPEKDPEIVNTKKFKRLDEYAKLCDKDSLGFKKDTLAFSSYGDTCVYSISEENAKVLINKFP</sequence>
<evidence type="ECO:0000313" key="2">
    <source>
        <dbReference type="WBParaSite" id="ES5_v2.g23686.t1"/>
    </source>
</evidence>
<reference evidence="2" key="1">
    <citation type="submission" date="2022-11" db="UniProtKB">
        <authorList>
            <consortium name="WormBaseParasite"/>
        </authorList>
    </citation>
    <scope>IDENTIFICATION</scope>
</reference>
<dbReference type="WBParaSite" id="ES5_v2.g23686.t1">
    <property type="protein sequence ID" value="ES5_v2.g23686.t1"/>
    <property type="gene ID" value="ES5_v2.g23686"/>
</dbReference>
<name>A0AC34G1Q9_9BILA</name>